<keyword evidence="1" id="KW-0813">Transport</keyword>
<organism evidence="6">
    <name type="scientific">mine drainage metagenome</name>
    <dbReference type="NCBI Taxonomy" id="410659"/>
    <lineage>
        <taxon>unclassified sequences</taxon>
        <taxon>metagenomes</taxon>
        <taxon>ecological metagenomes</taxon>
    </lineage>
</organism>
<dbReference type="InterPro" id="IPR027417">
    <property type="entry name" value="P-loop_NTPase"/>
</dbReference>
<dbReference type="Pfam" id="PF00005">
    <property type="entry name" value="ABC_tran"/>
    <property type="match status" value="1"/>
</dbReference>
<dbReference type="NCBIfam" id="TIGR01189">
    <property type="entry name" value="ccmA"/>
    <property type="match status" value="1"/>
</dbReference>
<dbReference type="SMART" id="SM00382">
    <property type="entry name" value="AAA"/>
    <property type="match status" value="1"/>
</dbReference>
<sequence>MSSTPPLALARNAPNGGHRIELRGVSSGYHGKRILEEISFTIEEPAVYVVLGPNGAGKTTLFRTIAGILNPYSGSVEIDGVDINRHEARTRLQYLSHIDGIPDALRVEDALRFYATVEGATAEDIEAVIGKLGIQELRKRFFSELSQGQKKRVSIARVFLQERNIYLLDEPTANLDPKLAREVRDLVLGLSKDDLVLYSSHNLFEAKEIGKYVLALRAGRIGYFGPLSELRPAKYIIGVRAEGAEGVLASSSKKGDYYLEELAGPEEVPKLIAELMAKGVQIREIKEMENPLEDLFT</sequence>
<evidence type="ECO:0000259" key="5">
    <source>
        <dbReference type="PROSITE" id="PS50893"/>
    </source>
</evidence>
<dbReference type="InterPro" id="IPR051782">
    <property type="entry name" value="ABC_Transporter_VariousFunc"/>
</dbReference>
<dbReference type="AlphaFoldDB" id="T0ZCK7"/>
<dbReference type="Gene3D" id="3.40.50.300">
    <property type="entry name" value="P-loop containing nucleotide triphosphate hydrolases"/>
    <property type="match status" value="1"/>
</dbReference>
<evidence type="ECO:0000256" key="2">
    <source>
        <dbReference type="ARBA" id="ARBA00022741"/>
    </source>
</evidence>
<keyword evidence="4 6" id="KW-0067">ATP-binding</keyword>
<dbReference type="InterPro" id="IPR005895">
    <property type="entry name" value="ABC_transptr_haem_export_CcmA"/>
</dbReference>
<keyword evidence="3" id="KW-0201">Cytochrome c-type biogenesis</keyword>
<dbReference type="GO" id="GO:0005524">
    <property type="term" value="F:ATP binding"/>
    <property type="evidence" value="ECO:0007669"/>
    <property type="project" value="UniProtKB-KW"/>
</dbReference>
<dbReference type="InterPro" id="IPR017871">
    <property type="entry name" value="ABC_transporter-like_CS"/>
</dbReference>
<evidence type="ECO:0000256" key="4">
    <source>
        <dbReference type="ARBA" id="ARBA00022840"/>
    </source>
</evidence>
<keyword evidence="2" id="KW-0547">Nucleotide-binding</keyword>
<reference evidence="6" key="1">
    <citation type="submission" date="2013-08" db="EMBL/GenBank/DDBJ databases">
        <authorList>
            <person name="Mendez C."/>
            <person name="Richter M."/>
            <person name="Ferrer M."/>
            <person name="Sanchez J."/>
        </authorList>
    </citation>
    <scope>NUCLEOTIDE SEQUENCE</scope>
</reference>
<dbReference type="InterPro" id="IPR003593">
    <property type="entry name" value="AAA+_ATPase"/>
</dbReference>
<dbReference type="PANTHER" id="PTHR42939">
    <property type="entry name" value="ABC TRANSPORTER ATP-BINDING PROTEIN ALBC-RELATED"/>
    <property type="match status" value="1"/>
</dbReference>
<evidence type="ECO:0000256" key="3">
    <source>
        <dbReference type="ARBA" id="ARBA00022748"/>
    </source>
</evidence>
<protein>
    <submittedName>
        <fullName evidence="6">ABC transporter ATP-binding protein</fullName>
    </submittedName>
</protein>
<dbReference type="InterPro" id="IPR003439">
    <property type="entry name" value="ABC_transporter-like_ATP-bd"/>
</dbReference>
<evidence type="ECO:0000313" key="6">
    <source>
        <dbReference type="EMBL" id="EQD41877.1"/>
    </source>
</evidence>
<dbReference type="EMBL" id="AUZY01009481">
    <property type="protein sequence ID" value="EQD41877.1"/>
    <property type="molecule type" value="Genomic_DNA"/>
</dbReference>
<dbReference type="PROSITE" id="PS00211">
    <property type="entry name" value="ABC_TRANSPORTER_1"/>
    <property type="match status" value="1"/>
</dbReference>
<dbReference type="SUPFAM" id="SSF52540">
    <property type="entry name" value="P-loop containing nucleoside triphosphate hydrolases"/>
    <property type="match status" value="1"/>
</dbReference>
<dbReference type="GO" id="GO:0017004">
    <property type="term" value="P:cytochrome complex assembly"/>
    <property type="evidence" value="ECO:0007669"/>
    <property type="project" value="UniProtKB-KW"/>
</dbReference>
<reference evidence="6" key="2">
    <citation type="journal article" date="2014" name="ISME J.">
        <title>Microbial stratification in low pH oxic and suboxic macroscopic growths along an acid mine drainage.</title>
        <authorList>
            <person name="Mendez-Garcia C."/>
            <person name="Mesa V."/>
            <person name="Sprenger R.R."/>
            <person name="Richter M."/>
            <person name="Diez M.S."/>
            <person name="Solano J."/>
            <person name="Bargiela R."/>
            <person name="Golyshina O.V."/>
            <person name="Manteca A."/>
            <person name="Ramos J.L."/>
            <person name="Gallego J.R."/>
            <person name="Llorente I."/>
            <person name="Martins Dos Santos V.A."/>
            <person name="Jensen O.N."/>
            <person name="Pelaez A.I."/>
            <person name="Sanchez J."/>
            <person name="Ferrer M."/>
        </authorList>
    </citation>
    <scope>NUCLEOTIDE SEQUENCE</scope>
</reference>
<accession>T0ZCK7</accession>
<dbReference type="GO" id="GO:0022857">
    <property type="term" value="F:transmembrane transporter activity"/>
    <property type="evidence" value="ECO:0007669"/>
    <property type="project" value="InterPro"/>
</dbReference>
<dbReference type="GO" id="GO:0016887">
    <property type="term" value="F:ATP hydrolysis activity"/>
    <property type="evidence" value="ECO:0007669"/>
    <property type="project" value="InterPro"/>
</dbReference>
<dbReference type="CDD" id="cd03230">
    <property type="entry name" value="ABC_DR_subfamily_A"/>
    <property type="match status" value="1"/>
</dbReference>
<proteinExistence type="predicted"/>
<dbReference type="PANTHER" id="PTHR42939:SF1">
    <property type="entry name" value="ABC TRANSPORTER ATP-BINDING PROTEIN ALBC-RELATED"/>
    <property type="match status" value="1"/>
</dbReference>
<name>T0ZCK7_9ZZZZ</name>
<feature type="domain" description="ABC transporter" evidence="5">
    <location>
        <begin position="20"/>
        <end position="243"/>
    </location>
</feature>
<dbReference type="PROSITE" id="PS50893">
    <property type="entry name" value="ABC_TRANSPORTER_2"/>
    <property type="match status" value="1"/>
</dbReference>
<gene>
    <name evidence="6" type="ORF">B1B_14332</name>
</gene>
<evidence type="ECO:0000256" key="1">
    <source>
        <dbReference type="ARBA" id="ARBA00022448"/>
    </source>
</evidence>
<comment type="caution">
    <text evidence="6">The sequence shown here is derived from an EMBL/GenBank/DDBJ whole genome shotgun (WGS) entry which is preliminary data.</text>
</comment>